<protein>
    <recommendedName>
        <fullName evidence="5">UV excision repair protein RAD23</fullName>
    </recommendedName>
</protein>
<dbReference type="Gene3D" id="1.10.8.10">
    <property type="entry name" value="DNA helicase RuvA subunit, C-terminal domain"/>
    <property type="match status" value="2"/>
</dbReference>
<dbReference type="CDD" id="cd01805">
    <property type="entry name" value="Ubl_Rad23"/>
    <property type="match status" value="1"/>
</dbReference>
<keyword evidence="5" id="KW-0963">Cytoplasm</keyword>
<reference evidence="9 10" key="1">
    <citation type="journal article" date="2011" name="Science">
        <title>Comparative functional genomics of the fission yeasts.</title>
        <authorList>
            <person name="Rhind N."/>
            <person name="Chen Z."/>
            <person name="Yassour M."/>
            <person name="Thompson D.A."/>
            <person name="Haas B.J."/>
            <person name="Habib N."/>
            <person name="Wapinski I."/>
            <person name="Roy S."/>
            <person name="Lin M.F."/>
            <person name="Heiman D.I."/>
            <person name="Young S.K."/>
            <person name="Furuya K."/>
            <person name="Guo Y."/>
            <person name="Pidoux A."/>
            <person name="Chen H.M."/>
            <person name="Robbertse B."/>
            <person name="Goldberg J.M."/>
            <person name="Aoki K."/>
            <person name="Bayne E.H."/>
            <person name="Berlin A.M."/>
            <person name="Desjardins C.A."/>
            <person name="Dobbs E."/>
            <person name="Dukaj L."/>
            <person name="Fan L."/>
            <person name="FitzGerald M.G."/>
            <person name="French C."/>
            <person name="Gujja S."/>
            <person name="Hansen K."/>
            <person name="Keifenheim D."/>
            <person name="Levin J.Z."/>
            <person name="Mosher R.A."/>
            <person name="Mueller C.A."/>
            <person name="Pfiffner J."/>
            <person name="Priest M."/>
            <person name="Russ C."/>
            <person name="Smialowska A."/>
            <person name="Swoboda P."/>
            <person name="Sykes S.M."/>
            <person name="Vaughn M."/>
            <person name="Vengrova S."/>
            <person name="Yoder R."/>
            <person name="Zeng Q."/>
            <person name="Allshire R."/>
            <person name="Baulcombe D."/>
            <person name="Birren B.W."/>
            <person name="Brown W."/>
            <person name="Ekwall K."/>
            <person name="Kellis M."/>
            <person name="Leatherwood J."/>
            <person name="Levin H."/>
            <person name="Margalit H."/>
            <person name="Martienssen R."/>
            <person name="Nieduszynski C.A."/>
            <person name="Spatafora J.W."/>
            <person name="Friedman N."/>
            <person name="Dalgaard J.Z."/>
            <person name="Baumann P."/>
            <person name="Niki H."/>
            <person name="Regev A."/>
            <person name="Nusbaum C."/>
        </authorList>
    </citation>
    <scope>NUCLEOTIDE SEQUENCE [LARGE SCALE GENOMIC DNA]</scope>
    <source>
        <strain evidence="10">yFS286</strain>
    </source>
</reference>
<dbReference type="PANTHER" id="PTHR10621">
    <property type="entry name" value="UV EXCISION REPAIR PROTEIN RAD23"/>
    <property type="match status" value="1"/>
</dbReference>
<dbReference type="Gene3D" id="1.10.10.540">
    <property type="entry name" value="XPC-binding domain"/>
    <property type="match status" value="1"/>
</dbReference>
<dbReference type="SUPFAM" id="SSF101238">
    <property type="entry name" value="XPC-binding domain"/>
    <property type="match status" value="1"/>
</dbReference>
<dbReference type="InterPro" id="IPR036353">
    <property type="entry name" value="XPC-bd_sf"/>
</dbReference>
<dbReference type="Pfam" id="PF09280">
    <property type="entry name" value="XPC-binding"/>
    <property type="match status" value="1"/>
</dbReference>
<dbReference type="PROSITE" id="PS50053">
    <property type="entry name" value="UBIQUITIN_2"/>
    <property type="match status" value="1"/>
</dbReference>
<dbReference type="RefSeq" id="XP_013018128.1">
    <property type="nucleotide sequence ID" value="XM_013162674.1"/>
</dbReference>
<dbReference type="SUPFAM" id="SSF46934">
    <property type="entry name" value="UBA-like"/>
    <property type="match status" value="2"/>
</dbReference>
<evidence type="ECO:0000256" key="5">
    <source>
        <dbReference type="RuleBase" id="RU367049"/>
    </source>
</evidence>
<dbReference type="GO" id="GO:0006289">
    <property type="term" value="P:nucleotide-excision repair"/>
    <property type="evidence" value="ECO:0007669"/>
    <property type="project" value="UniProtKB-UniRule"/>
</dbReference>
<dbReference type="GO" id="GO:0005654">
    <property type="term" value="C:nucleoplasm"/>
    <property type="evidence" value="ECO:0007669"/>
    <property type="project" value="TreeGrafter"/>
</dbReference>
<accession>S9PTN1</accession>
<keyword evidence="1" id="KW-0677">Repeat</keyword>
<dbReference type="Proteomes" id="UP000016088">
    <property type="component" value="Unassembled WGS sequence"/>
</dbReference>
<dbReference type="FunFam" id="3.10.20.90:FF:000254">
    <property type="entry name" value="UV excision repair protein Rad23"/>
    <property type="match status" value="1"/>
</dbReference>
<gene>
    <name evidence="9" type="ORF">SOCG_00254</name>
</gene>
<feature type="domain" description="Ubiquitin-like" evidence="8">
    <location>
        <begin position="1"/>
        <end position="77"/>
    </location>
</feature>
<dbReference type="FunFam" id="1.10.8.10:FF:000002">
    <property type="entry name" value="UV excision repair protein RAD23 homolog"/>
    <property type="match status" value="1"/>
</dbReference>
<dbReference type="CDD" id="cd14381">
    <property type="entry name" value="UBA2_Rhp23p_like"/>
    <property type="match status" value="1"/>
</dbReference>
<feature type="domain" description="UBA" evidence="7">
    <location>
        <begin position="315"/>
        <end position="355"/>
    </location>
</feature>
<feature type="domain" description="UBA" evidence="7">
    <location>
        <begin position="129"/>
        <end position="179"/>
    </location>
</feature>
<evidence type="ECO:0000256" key="2">
    <source>
        <dbReference type="ARBA" id="ARBA00022763"/>
    </source>
</evidence>
<dbReference type="GeneID" id="25029238"/>
<keyword evidence="2 5" id="KW-0227">DNA damage</keyword>
<feature type="region of interest" description="Disordered" evidence="6">
    <location>
        <begin position="76"/>
        <end position="125"/>
    </location>
</feature>
<dbReference type="SMART" id="SM00727">
    <property type="entry name" value="STI1"/>
    <property type="match status" value="1"/>
</dbReference>
<dbReference type="EMBL" id="KE503207">
    <property type="protein sequence ID" value="EPX72491.1"/>
    <property type="molecule type" value="Genomic_DNA"/>
</dbReference>
<keyword evidence="3 5" id="KW-0234">DNA repair</keyword>
<dbReference type="InterPro" id="IPR015940">
    <property type="entry name" value="UBA"/>
</dbReference>
<evidence type="ECO:0000313" key="10">
    <source>
        <dbReference type="Proteomes" id="UP000016088"/>
    </source>
</evidence>
<keyword evidence="10" id="KW-1185">Reference proteome</keyword>
<dbReference type="eggNOG" id="KOG0011">
    <property type="taxonomic scope" value="Eukaryota"/>
</dbReference>
<evidence type="ECO:0000256" key="4">
    <source>
        <dbReference type="ARBA" id="ARBA00023242"/>
    </source>
</evidence>
<dbReference type="Pfam" id="PF00627">
    <property type="entry name" value="UBA"/>
    <property type="match status" value="2"/>
</dbReference>
<dbReference type="GO" id="GO:0043130">
    <property type="term" value="F:ubiquitin binding"/>
    <property type="evidence" value="ECO:0007669"/>
    <property type="project" value="UniProtKB-UniRule"/>
</dbReference>
<evidence type="ECO:0000259" key="8">
    <source>
        <dbReference type="PROSITE" id="PS50053"/>
    </source>
</evidence>
<dbReference type="SMART" id="SM00165">
    <property type="entry name" value="UBA"/>
    <property type="match status" value="2"/>
</dbReference>
<dbReference type="InterPro" id="IPR004806">
    <property type="entry name" value="Rad23"/>
</dbReference>
<feature type="region of interest" description="Disordered" evidence="6">
    <location>
        <begin position="189"/>
        <end position="216"/>
    </location>
</feature>
<dbReference type="PRINTS" id="PR01839">
    <property type="entry name" value="RAD23PROTEIN"/>
</dbReference>
<dbReference type="PANTHER" id="PTHR10621:SF0">
    <property type="entry name" value="UV EXCISION REPAIR PROTEIN RAD23"/>
    <property type="match status" value="1"/>
</dbReference>
<organism evidence="9 10">
    <name type="scientific">Schizosaccharomyces octosporus (strain yFS286)</name>
    <name type="common">Fission yeast</name>
    <name type="synonym">Octosporomyces octosporus</name>
    <dbReference type="NCBI Taxonomy" id="483514"/>
    <lineage>
        <taxon>Eukaryota</taxon>
        <taxon>Fungi</taxon>
        <taxon>Dikarya</taxon>
        <taxon>Ascomycota</taxon>
        <taxon>Taphrinomycotina</taxon>
        <taxon>Schizosaccharomycetes</taxon>
        <taxon>Schizosaccharomycetales</taxon>
        <taxon>Schizosaccharomycetaceae</taxon>
        <taxon>Schizosaccharomyces</taxon>
    </lineage>
</organism>
<name>S9PTN1_SCHOY</name>
<comment type="similarity">
    <text evidence="5">Belongs to the RAD23 family.</text>
</comment>
<dbReference type="OMA" id="PHMLEPI"/>
<dbReference type="GO" id="GO:0003684">
    <property type="term" value="F:damaged DNA binding"/>
    <property type="evidence" value="ECO:0007669"/>
    <property type="project" value="UniProtKB-UniRule"/>
</dbReference>
<proteinExistence type="inferred from homology"/>
<evidence type="ECO:0000256" key="1">
    <source>
        <dbReference type="ARBA" id="ARBA00022737"/>
    </source>
</evidence>
<dbReference type="GO" id="GO:0070628">
    <property type="term" value="F:proteasome binding"/>
    <property type="evidence" value="ECO:0007669"/>
    <property type="project" value="TreeGrafter"/>
</dbReference>
<dbReference type="InterPro" id="IPR006636">
    <property type="entry name" value="STI1_HS-bd"/>
</dbReference>
<evidence type="ECO:0000313" key="9">
    <source>
        <dbReference type="EMBL" id="EPX72491.1"/>
    </source>
</evidence>
<sequence length="363" mass="39149">MNLTFKNLQQQKFVISDVSSDTKISELKERIQNQQSYEVERQKLIYSGRILADEKTVGEYNIKEQDFIVCMVARPKPSSSTSQKSTPTATTTSTPAPAATSTTPQQATESPAPTTAPSSVPAADVSATPLDSNLLAVGAQRNVAVENMVEMGYERSQVERAMRAAFNNPDRAVEYLLTGIPENILSSQAQEQAAAAAEQQQQQQPASGAPSASPASGNLFEQAAAMSNEEEQPAPNTAGDPLGFLRNIPQFQQLRQIVQQNPQMLETILQQIGQGDPALAQAITQNPEAFLQLLAEGGDGESPFPSGGIQIEVTPEESQAIDRLSQLGFDRNIVIQAYLACDKNEELAANYLFEHGHESDGDA</sequence>
<dbReference type="GO" id="GO:0005829">
    <property type="term" value="C:cytosol"/>
    <property type="evidence" value="ECO:0007669"/>
    <property type="project" value="TreeGrafter"/>
</dbReference>
<evidence type="ECO:0000256" key="3">
    <source>
        <dbReference type="ARBA" id="ARBA00023204"/>
    </source>
</evidence>
<dbReference type="FunFam" id="1.10.10.540:FF:000001">
    <property type="entry name" value="UV excision repair protein RAD23 B"/>
    <property type="match status" value="1"/>
</dbReference>
<dbReference type="AlphaFoldDB" id="S9PTN1"/>
<dbReference type="OrthoDB" id="419317at2759"/>
<dbReference type="FunFam" id="1.10.8.10:FF:000003">
    <property type="entry name" value="UV excision repair protein RAD23 homolog"/>
    <property type="match status" value="1"/>
</dbReference>
<comment type="function">
    <text evidence="5">Multiubiquitin chain receptor involved in modulation of proteasomal degradation. Involved in nucleotide excision repair.</text>
</comment>
<dbReference type="PROSITE" id="PS50030">
    <property type="entry name" value="UBA"/>
    <property type="match status" value="2"/>
</dbReference>
<dbReference type="InterPro" id="IPR015360">
    <property type="entry name" value="XPC-bd"/>
</dbReference>
<dbReference type="GO" id="GO:0031593">
    <property type="term" value="F:polyubiquitin modification-dependent protein binding"/>
    <property type="evidence" value="ECO:0007669"/>
    <property type="project" value="UniProtKB-UniRule"/>
</dbReference>
<dbReference type="SMART" id="SM00213">
    <property type="entry name" value="UBQ"/>
    <property type="match status" value="1"/>
</dbReference>
<dbReference type="NCBIfam" id="TIGR00601">
    <property type="entry name" value="rad23"/>
    <property type="match status" value="1"/>
</dbReference>
<feature type="region of interest" description="Disordered" evidence="6">
    <location>
        <begin position="225"/>
        <end position="244"/>
    </location>
</feature>
<comment type="subcellular location">
    <subcellularLocation>
        <location evidence="5">Nucleus</location>
    </subcellularLocation>
    <subcellularLocation>
        <location evidence="5">Cytoplasm</location>
    </subcellularLocation>
</comment>
<evidence type="ECO:0000256" key="6">
    <source>
        <dbReference type="SAM" id="MobiDB-lite"/>
    </source>
</evidence>
<dbReference type="GO" id="GO:0043161">
    <property type="term" value="P:proteasome-mediated ubiquitin-dependent protein catabolic process"/>
    <property type="evidence" value="ECO:0007669"/>
    <property type="project" value="UniProtKB-UniRule"/>
</dbReference>
<dbReference type="InterPro" id="IPR029071">
    <property type="entry name" value="Ubiquitin-like_domsf"/>
</dbReference>
<dbReference type="InterPro" id="IPR009060">
    <property type="entry name" value="UBA-like_sf"/>
</dbReference>
<dbReference type="Gene3D" id="3.10.20.90">
    <property type="entry name" value="Phosphatidylinositol 3-kinase Catalytic Subunit, Chain A, domain 1"/>
    <property type="match status" value="1"/>
</dbReference>
<keyword evidence="4 5" id="KW-0539">Nucleus</keyword>
<evidence type="ECO:0000259" key="7">
    <source>
        <dbReference type="PROSITE" id="PS50030"/>
    </source>
</evidence>
<dbReference type="SUPFAM" id="SSF54236">
    <property type="entry name" value="Ubiquitin-like"/>
    <property type="match status" value="1"/>
</dbReference>
<dbReference type="CDD" id="cd14378">
    <property type="entry name" value="UBA1_Rhp23p_like"/>
    <property type="match status" value="1"/>
</dbReference>
<dbReference type="Pfam" id="PF00240">
    <property type="entry name" value="ubiquitin"/>
    <property type="match status" value="1"/>
</dbReference>
<dbReference type="HOGENOM" id="CLU_040364_0_0_1"/>
<dbReference type="VEuPathDB" id="FungiDB:SOCG_00254"/>
<dbReference type="InterPro" id="IPR000626">
    <property type="entry name" value="Ubiquitin-like_dom"/>
</dbReference>